<organism evidence="2 3">
    <name type="scientific">Novipirellula herctigrandis</name>
    <dbReference type="NCBI Taxonomy" id="2527986"/>
    <lineage>
        <taxon>Bacteria</taxon>
        <taxon>Pseudomonadati</taxon>
        <taxon>Planctomycetota</taxon>
        <taxon>Planctomycetia</taxon>
        <taxon>Pirellulales</taxon>
        <taxon>Pirellulaceae</taxon>
        <taxon>Novipirellula</taxon>
    </lineage>
</organism>
<dbReference type="SUPFAM" id="SSF49785">
    <property type="entry name" value="Galactose-binding domain-like"/>
    <property type="match status" value="1"/>
</dbReference>
<feature type="signal peptide" evidence="1">
    <location>
        <begin position="1"/>
        <end position="24"/>
    </location>
</feature>
<dbReference type="OrthoDB" id="185602at2"/>
<keyword evidence="1" id="KW-0732">Signal</keyword>
<gene>
    <name evidence="2" type="ORF">CA13_45790</name>
</gene>
<dbReference type="EMBL" id="SJPJ01000001">
    <property type="protein sequence ID" value="TWT83116.1"/>
    <property type="molecule type" value="Genomic_DNA"/>
</dbReference>
<dbReference type="Proteomes" id="UP000315010">
    <property type="component" value="Unassembled WGS sequence"/>
</dbReference>
<dbReference type="SUPFAM" id="SSF51445">
    <property type="entry name" value="(Trans)glycosidases"/>
    <property type="match status" value="1"/>
</dbReference>
<feature type="chain" id="PRO_5022923052" description="CBM-cenC domain-containing protein" evidence="1">
    <location>
        <begin position="25"/>
        <end position="555"/>
    </location>
</feature>
<protein>
    <recommendedName>
        <fullName evidence="4">CBM-cenC domain-containing protein</fullName>
    </recommendedName>
</protein>
<sequence precursor="true">MKLGPRITIAIAFCLASMPFALPAQELPDRFVWVFGWNLQQDSDVDQITRVLDKAAKHGINGAVMSLGLDSLSIKSADYFRRLDQVQATCRANHLELIPAVFSVGYGSSALRFDRNLAEGLPVIDAPFLVNGGVAKLIPNPAVSIRNGDFETYSGHRFAEWNFHDAPGEISFADTAIKHSGNASLRFENFTSNPHGHGRVMQEVPLGPNRCYRLTVWVKTEGLAPTNSFMLQVLADDHSVAPAKFEIPSTGDWRKLTMVFNSLSHKSARVYAGIWGGKTGKLWLDDFSIEEIGPLNVLRRPGTPVSVKNADGTIEYSEDKDFLRIEDPRLNAYRANGQIPDVRIPSGSRIKNGETIKVSWYHSQRVYASQVTLCMAEPKLYEIYDREAKLLAERLHPSRVFLNADEIRLGGTCAACKGSDMAKLLGECLTKISAILRRHMPDVEIYVWSDMLDPTHNAVDNYYLVNGSFAGSWNYVPKDLVVAVWGGKPRVESMEFFSKQGFRTLASCYYDADDLEDVARWFELVKQTDGARGMMYTPWEKKYELLDEFGDLIRP</sequence>
<dbReference type="InterPro" id="IPR008979">
    <property type="entry name" value="Galactose-bd-like_sf"/>
</dbReference>
<dbReference type="Gene3D" id="3.20.20.80">
    <property type="entry name" value="Glycosidases"/>
    <property type="match status" value="1"/>
</dbReference>
<name>A0A5C5Z7S4_9BACT</name>
<reference evidence="2 3" key="1">
    <citation type="submission" date="2019-02" db="EMBL/GenBank/DDBJ databases">
        <title>Deep-cultivation of Planctomycetes and their phenomic and genomic characterization uncovers novel biology.</title>
        <authorList>
            <person name="Wiegand S."/>
            <person name="Jogler M."/>
            <person name="Boedeker C."/>
            <person name="Pinto D."/>
            <person name="Vollmers J."/>
            <person name="Rivas-Marin E."/>
            <person name="Kohn T."/>
            <person name="Peeters S.H."/>
            <person name="Heuer A."/>
            <person name="Rast P."/>
            <person name="Oberbeckmann S."/>
            <person name="Bunk B."/>
            <person name="Jeske O."/>
            <person name="Meyerdierks A."/>
            <person name="Storesund J.E."/>
            <person name="Kallscheuer N."/>
            <person name="Luecker S."/>
            <person name="Lage O.M."/>
            <person name="Pohl T."/>
            <person name="Merkel B.J."/>
            <person name="Hornburger P."/>
            <person name="Mueller R.-W."/>
            <person name="Bruemmer F."/>
            <person name="Labrenz M."/>
            <person name="Spormann A.M."/>
            <person name="Op Den Camp H."/>
            <person name="Overmann J."/>
            <person name="Amann R."/>
            <person name="Jetten M.S.M."/>
            <person name="Mascher T."/>
            <person name="Medema M.H."/>
            <person name="Devos D.P."/>
            <person name="Kaster A.-K."/>
            <person name="Ovreas L."/>
            <person name="Rohde M."/>
            <person name="Galperin M.Y."/>
            <person name="Jogler C."/>
        </authorList>
    </citation>
    <scope>NUCLEOTIDE SEQUENCE [LARGE SCALE GENOMIC DNA]</scope>
    <source>
        <strain evidence="2 3">CA13</strain>
    </source>
</reference>
<evidence type="ECO:0000313" key="3">
    <source>
        <dbReference type="Proteomes" id="UP000315010"/>
    </source>
</evidence>
<dbReference type="Gene3D" id="2.60.120.260">
    <property type="entry name" value="Galactose-binding domain-like"/>
    <property type="match status" value="1"/>
</dbReference>
<evidence type="ECO:0008006" key="4">
    <source>
        <dbReference type="Google" id="ProtNLM"/>
    </source>
</evidence>
<comment type="caution">
    <text evidence="2">The sequence shown here is derived from an EMBL/GenBank/DDBJ whole genome shotgun (WGS) entry which is preliminary data.</text>
</comment>
<proteinExistence type="predicted"/>
<dbReference type="RefSeq" id="WP_146400059.1">
    <property type="nucleotide sequence ID" value="NZ_SJPJ01000001.1"/>
</dbReference>
<dbReference type="AlphaFoldDB" id="A0A5C5Z7S4"/>
<evidence type="ECO:0000313" key="2">
    <source>
        <dbReference type="EMBL" id="TWT83116.1"/>
    </source>
</evidence>
<accession>A0A5C5Z7S4</accession>
<evidence type="ECO:0000256" key="1">
    <source>
        <dbReference type="SAM" id="SignalP"/>
    </source>
</evidence>
<dbReference type="InterPro" id="IPR017853">
    <property type="entry name" value="GH"/>
</dbReference>
<keyword evidence="3" id="KW-1185">Reference proteome</keyword>